<dbReference type="Gene3D" id="6.10.280.50">
    <property type="match status" value="1"/>
</dbReference>
<proteinExistence type="predicted"/>
<sequence length="63" mass="7477">MADRYLEYLSREHARLEDKIRQESKRPRPDEVLIARLKKLKLALKDQMQSWAGTRPSPDRLTA</sequence>
<dbReference type="Proteomes" id="UP000031338">
    <property type="component" value="Unassembled WGS sequence"/>
</dbReference>
<name>A0A0B8ZXG1_9SPHN</name>
<evidence type="ECO:0000313" key="1">
    <source>
        <dbReference type="EMBL" id="KHS42968.1"/>
    </source>
</evidence>
<protein>
    <recommendedName>
        <fullName evidence="3">DUF465 domain-containing protein</fullName>
    </recommendedName>
</protein>
<organism evidence="1 2">
    <name type="scientific">Novosphingobium subterraneum</name>
    <dbReference type="NCBI Taxonomy" id="48936"/>
    <lineage>
        <taxon>Bacteria</taxon>
        <taxon>Pseudomonadati</taxon>
        <taxon>Pseudomonadota</taxon>
        <taxon>Alphaproteobacteria</taxon>
        <taxon>Sphingomonadales</taxon>
        <taxon>Sphingomonadaceae</taxon>
        <taxon>Novosphingobium</taxon>
    </lineage>
</organism>
<dbReference type="InterPro" id="IPR038444">
    <property type="entry name" value="DUF465_sf"/>
</dbReference>
<dbReference type="PATRIC" id="fig|48936.3.peg.4021"/>
<evidence type="ECO:0000313" key="2">
    <source>
        <dbReference type="Proteomes" id="UP000031338"/>
    </source>
</evidence>
<evidence type="ECO:0008006" key="3">
    <source>
        <dbReference type="Google" id="ProtNLM"/>
    </source>
</evidence>
<dbReference type="RefSeq" id="WP_039337623.1">
    <property type="nucleotide sequence ID" value="NZ_JBNNWK010000016.1"/>
</dbReference>
<dbReference type="EMBL" id="JRVC01000024">
    <property type="protein sequence ID" value="KHS42968.1"/>
    <property type="molecule type" value="Genomic_DNA"/>
</dbReference>
<reference evidence="1 2" key="1">
    <citation type="submission" date="2014-10" db="EMBL/GenBank/DDBJ databases">
        <title>Draft genome sequence of Novosphingobium subterraneum DSM 12447.</title>
        <authorList>
            <person name="Gan H.M."/>
            <person name="Gan H.Y."/>
            <person name="Savka M.A."/>
        </authorList>
    </citation>
    <scope>NUCLEOTIDE SEQUENCE [LARGE SCALE GENOMIC DNA]</scope>
    <source>
        <strain evidence="1 2">DSM 12447</strain>
    </source>
</reference>
<keyword evidence="2" id="KW-1185">Reference proteome</keyword>
<dbReference type="InterPro" id="IPR007420">
    <property type="entry name" value="DUF465"/>
</dbReference>
<accession>A0A0B8ZXG1</accession>
<comment type="caution">
    <text evidence="1">The sequence shown here is derived from an EMBL/GenBank/DDBJ whole genome shotgun (WGS) entry which is preliminary data.</text>
</comment>
<dbReference type="STRING" id="48936.NJ75_03989"/>
<dbReference type="Pfam" id="PF04325">
    <property type="entry name" value="DUF465"/>
    <property type="match status" value="1"/>
</dbReference>
<gene>
    <name evidence="1" type="ORF">NJ75_03989</name>
</gene>
<dbReference type="AlphaFoldDB" id="A0A0B8ZXG1"/>